<organism evidence="2 3">
    <name type="scientific">Methylomonas rapida</name>
    <dbReference type="NCBI Taxonomy" id="2963939"/>
    <lineage>
        <taxon>Bacteria</taxon>
        <taxon>Pseudomonadati</taxon>
        <taxon>Pseudomonadota</taxon>
        <taxon>Gammaproteobacteria</taxon>
        <taxon>Methylococcales</taxon>
        <taxon>Methylococcaceae</taxon>
        <taxon>Methylomonas</taxon>
    </lineage>
</organism>
<proteinExistence type="predicted"/>
<evidence type="ECO:0000313" key="3">
    <source>
        <dbReference type="Proteomes" id="UP001162780"/>
    </source>
</evidence>
<dbReference type="EMBL" id="CP113517">
    <property type="protein sequence ID" value="WAR44941.1"/>
    <property type="molecule type" value="Genomic_DNA"/>
</dbReference>
<protein>
    <submittedName>
        <fullName evidence="2">TniQ family protein</fullName>
    </submittedName>
</protein>
<sequence>MLIPHAEFPVRPVRARGESLVGYIHRFYFENVHDIPLTLRQALRDYYSGQNSDYAFQMVTKVVCPNRQRNSRLFDNQRIDVKLSGGRRYFSKRLHYNPIRYCPACLGKLGFHAELWTLPKVEACPYHRCRLLTRCSTCDRSLTWGTLRAGWLCRCGTPLTEGDAAVASEWKIDLAEIMIQAADMEKPYPDNGHLETATASGYDQYTIYDVYQFLARIEYLRRDLRHRHSYDLRCRWPFNIKPSAQSDSERWSLRFLTADRKTRTTHLHRLLRWNFRQHKTVLVRGSSQSPLALVLNALVHLQKNPFANVYFSQANALLLEYQVGIESLVDVYFHPRLPISYHHQYLTVLTRWWHGLANRLVILEPEYQFEKTYRLSTGGGSLDQVIDVLNTLFDAALSRRPFECYGKFAKRWSIPAAMRRRFQASEILAVMVAYLSGLQSSEISFFHCLLKDATYVSVF</sequence>
<gene>
    <name evidence="2" type="ORF">NM686_000075</name>
</gene>
<evidence type="ECO:0000313" key="2">
    <source>
        <dbReference type="EMBL" id="WAR44941.1"/>
    </source>
</evidence>
<accession>A0ABY7GJH6</accession>
<dbReference type="InterPro" id="IPR009492">
    <property type="entry name" value="TniQ"/>
</dbReference>
<dbReference type="Proteomes" id="UP001162780">
    <property type="component" value="Chromosome"/>
</dbReference>
<dbReference type="Pfam" id="PF06527">
    <property type="entry name" value="TniQ"/>
    <property type="match status" value="1"/>
</dbReference>
<keyword evidence="3" id="KW-1185">Reference proteome</keyword>
<dbReference type="RefSeq" id="WP_255189908.1">
    <property type="nucleotide sequence ID" value="NZ_CP113517.1"/>
</dbReference>
<feature type="domain" description="TniQ" evidence="1">
    <location>
        <begin position="9"/>
        <end position="131"/>
    </location>
</feature>
<evidence type="ECO:0000259" key="1">
    <source>
        <dbReference type="Pfam" id="PF06527"/>
    </source>
</evidence>
<name>A0ABY7GJH6_9GAMM</name>
<reference evidence="2" key="1">
    <citation type="submission" date="2022-11" db="EMBL/GenBank/DDBJ databases">
        <title>Methylomonas rapida sp. nov., Carotenoid-Producing Obligate Methanotrophs with High Growth Characteristics and Biotechnological Potential.</title>
        <authorList>
            <person name="Tikhonova E.N."/>
            <person name="Suleimanov R.Z."/>
            <person name="Miroshnikov K."/>
            <person name="Oshkin I.Y."/>
            <person name="Belova S.E."/>
            <person name="Danilova O.V."/>
            <person name="Ashikhmin A."/>
            <person name="Konopkin A."/>
            <person name="But S.Y."/>
            <person name="Khmelenina V.N."/>
            <person name="Kuznetsov N."/>
            <person name="Pimenov N.V."/>
            <person name="Dedysh S.N."/>
        </authorList>
    </citation>
    <scope>NUCLEOTIDE SEQUENCE</scope>
    <source>
        <strain evidence="2">MP1</strain>
    </source>
</reference>